<evidence type="ECO:0000313" key="1">
    <source>
        <dbReference type="EMBL" id="MBP0904170.1"/>
    </source>
</evidence>
<sequence length="99" mass="11614">MAVYFNKSENKIVIEIACEAYGAVDEFRLRKAALLELLRIADEERLDINTRFWAMQMIEDFEPTEEQYESMFSTGNKKNSNKKEWVSVEPLPANFKKTN</sequence>
<evidence type="ECO:0008006" key="3">
    <source>
        <dbReference type="Google" id="ProtNLM"/>
    </source>
</evidence>
<evidence type="ECO:0000313" key="2">
    <source>
        <dbReference type="Proteomes" id="UP000670776"/>
    </source>
</evidence>
<keyword evidence="2" id="KW-1185">Reference proteome</keyword>
<dbReference type="Proteomes" id="UP000670776">
    <property type="component" value="Unassembled WGS sequence"/>
</dbReference>
<gene>
    <name evidence="1" type="ORF">J8H85_10050</name>
</gene>
<dbReference type="RefSeq" id="WP_209655067.1">
    <property type="nucleotide sequence ID" value="NZ_JAGJCB010000008.1"/>
</dbReference>
<dbReference type="EMBL" id="JAGJCB010000008">
    <property type="protein sequence ID" value="MBP0904170.1"/>
    <property type="molecule type" value="Genomic_DNA"/>
</dbReference>
<proteinExistence type="predicted"/>
<reference evidence="1 2" key="1">
    <citation type="submission" date="2021-04" db="EMBL/GenBank/DDBJ databases">
        <title>Mariniflexile gromovii gen. nov., sp. nov., a gliding bacterium isolated from the sea urchin Strongylocentrotus intermedius.</title>
        <authorList>
            <person name="Ko S."/>
            <person name="Le V."/>
            <person name="Ahn C.-Y."/>
            <person name="Oh H.-M."/>
        </authorList>
    </citation>
    <scope>NUCLEOTIDE SEQUENCE [LARGE SCALE GENOMIC DNA]</scope>
    <source>
        <strain evidence="1 2">KCTC 12570</strain>
    </source>
</reference>
<organism evidence="1 2">
    <name type="scientific">Mariniflexile gromovii</name>
    <dbReference type="NCBI Taxonomy" id="362523"/>
    <lineage>
        <taxon>Bacteria</taxon>
        <taxon>Pseudomonadati</taxon>
        <taxon>Bacteroidota</taxon>
        <taxon>Flavobacteriia</taxon>
        <taxon>Flavobacteriales</taxon>
        <taxon>Flavobacteriaceae</taxon>
        <taxon>Mariniflexile</taxon>
    </lineage>
</organism>
<comment type="caution">
    <text evidence="1">The sequence shown here is derived from an EMBL/GenBank/DDBJ whole genome shotgun (WGS) entry which is preliminary data.</text>
</comment>
<name>A0ABS4BUA8_9FLAO</name>
<accession>A0ABS4BUA8</accession>
<protein>
    <recommendedName>
        <fullName evidence="3">Addiction module component</fullName>
    </recommendedName>
</protein>